<sequence>MRLSLCYDTAICSLTLLHSKQGNYSIGSWAEESFHQSFAKNTELPETRSDEYDEDYDSEKNTEYHGLAMDDRGLLHTSSVDVTSTLIDSKPMPSIDVKTRKQRGAEATPFALTYKSGICLSRQPPTIDSSNNPSIQDEHEEWMEVSSMFQRKILQKFFAMHGSDLFFQPKKESAIRPSIDRRPLSLIDGLAAPEQNRYNKSEIDELVN</sequence>
<evidence type="ECO:0000313" key="2">
    <source>
        <dbReference type="Proteomes" id="UP000712281"/>
    </source>
</evidence>
<dbReference type="AlphaFoldDB" id="A0A8S9GGW7"/>
<organism evidence="1 2">
    <name type="scientific">Brassica cretica</name>
    <name type="common">Mustard</name>
    <dbReference type="NCBI Taxonomy" id="69181"/>
    <lineage>
        <taxon>Eukaryota</taxon>
        <taxon>Viridiplantae</taxon>
        <taxon>Streptophyta</taxon>
        <taxon>Embryophyta</taxon>
        <taxon>Tracheophyta</taxon>
        <taxon>Spermatophyta</taxon>
        <taxon>Magnoliopsida</taxon>
        <taxon>eudicotyledons</taxon>
        <taxon>Gunneridae</taxon>
        <taxon>Pentapetalae</taxon>
        <taxon>rosids</taxon>
        <taxon>malvids</taxon>
        <taxon>Brassicales</taxon>
        <taxon>Brassicaceae</taxon>
        <taxon>Brassiceae</taxon>
        <taxon>Brassica</taxon>
    </lineage>
</organism>
<gene>
    <name evidence="1" type="ORF">F2Q68_00031323</name>
</gene>
<dbReference type="Proteomes" id="UP000712281">
    <property type="component" value="Unassembled WGS sequence"/>
</dbReference>
<evidence type="ECO:0000313" key="1">
    <source>
        <dbReference type="EMBL" id="KAF2544590.1"/>
    </source>
</evidence>
<comment type="caution">
    <text evidence="1">The sequence shown here is derived from an EMBL/GenBank/DDBJ whole genome shotgun (WGS) entry which is preliminary data.</text>
</comment>
<proteinExistence type="predicted"/>
<name>A0A8S9GGW7_BRACR</name>
<accession>A0A8S9GGW7</accession>
<protein>
    <submittedName>
        <fullName evidence="1">Uncharacterized protein</fullName>
    </submittedName>
</protein>
<reference evidence="1" key="1">
    <citation type="submission" date="2019-12" db="EMBL/GenBank/DDBJ databases">
        <title>Genome sequencing and annotation of Brassica cretica.</title>
        <authorList>
            <person name="Studholme D.J."/>
            <person name="Sarris P.F."/>
        </authorList>
    </citation>
    <scope>NUCLEOTIDE SEQUENCE</scope>
    <source>
        <strain evidence="1">PFS-001/15</strain>
        <tissue evidence="1">Leaf</tissue>
    </source>
</reference>
<dbReference type="EMBL" id="QGKW02002005">
    <property type="protein sequence ID" value="KAF2544590.1"/>
    <property type="molecule type" value="Genomic_DNA"/>
</dbReference>